<dbReference type="RefSeq" id="WP_130968342.1">
    <property type="nucleotide sequence ID" value="NZ_SIXI01000004.1"/>
</dbReference>
<accession>A0A4Q9H4D3</accession>
<name>A0A4Q9H4D3_9BURK</name>
<feature type="domain" description="NAD(P)-binding" evidence="1">
    <location>
        <begin position="6"/>
        <end position="297"/>
    </location>
</feature>
<keyword evidence="3" id="KW-1185">Reference proteome</keyword>
<dbReference type="Pfam" id="PF16363">
    <property type="entry name" value="GDP_Man_Dehyd"/>
    <property type="match status" value="1"/>
</dbReference>
<evidence type="ECO:0000313" key="3">
    <source>
        <dbReference type="Proteomes" id="UP000292120"/>
    </source>
</evidence>
<dbReference type="InterPro" id="IPR016040">
    <property type="entry name" value="NAD(P)-bd_dom"/>
</dbReference>
<dbReference type="Proteomes" id="UP000292120">
    <property type="component" value="Unassembled WGS sequence"/>
</dbReference>
<dbReference type="InterPro" id="IPR036291">
    <property type="entry name" value="NAD(P)-bd_dom_sf"/>
</dbReference>
<proteinExistence type="predicted"/>
<sequence length="366" mass="40814">MSHIVITGGAGFAGSHIVDEVCRAYPDDRVLILDKMTYAGDVRNVSHHVFSNRAQLMVGDVADLDVCRRAVQGARLVIHAAAESHVDNSFGNSLEFTRTNVVGTHSLMEACRQQGVQRIVHVSTDEVYGEVHSGSVDEHTVLRPTNPYSSSKAAAEMILRGYVQSYHLPIVTVRANNLFGSRQFPEKIIPRFICHMLLERPLPLHGNGQNRRHYLSAIDFAKAVVFVCEKGQEGEVYNIGTTDEFTNLQVAEMIAAHFGPLRSELFEFVPDRPFNDARYAISWERLSSMGWTPTRHLHSELPALIAWYRAHLARYVELFGVEALDRACPEFPTVDLSDLPVPAALRSDRWPLADKELAVTAASDVQ</sequence>
<organism evidence="2 3">
    <name type="scientific">Aquabacterium lacunae</name>
    <dbReference type="NCBI Taxonomy" id="2528630"/>
    <lineage>
        <taxon>Bacteria</taxon>
        <taxon>Pseudomonadati</taxon>
        <taxon>Pseudomonadota</taxon>
        <taxon>Betaproteobacteria</taxon>
        <taxon>Burkholderiales</taxon>
        <taxon>Aquabacterium</taxon>
    </lineage>
</organism>
<dbReference type="FunFam" id="3.40.50.720:FF:000304">
    <property type="entry name" value="UDP-glucose 4,6-dehydratase"/>
    <property type="match status" value="1"/>
</dbReference>
<gene>
    <name evidence="2" type="ORF">EYS42_11715</name>
</gene>
<dbReference type="EMBL" id="SIXI01000004">
    <property type="protein sequence ID" value="TBO30351.1"/>
    <property type="molecule type" value="Genomic_DNA"/>
</dbReference>
<evidence type="ECO:0000313" key="2">
    <source>
        <dbReference type="EMBL" id="TBO30351.1"/>
    </source>
</evidence>
<dbReference type="PANTHER" id="PTHR43000">
    <property type="entry name" value="DTDP-D-GLUCOSE 4,6-DEHYDRATASE-RELATED"/>
    <property type="match status" value="1"/>
</dbReference>
<dbReference type="SUPFAM" id="SSF51735">
    <property type="entry name" value="NAD(P)-binding Rossmann-fold domains"/>
    <property type="match status" value="1"/>
</dbReference>
<dbReference type="OrthoDB" id="9769113at2"/>
<comment type="caution">
    <text evidence="2">The sequence shown here is derived from an EMBL/GenBank/DDBJ whole genome shotgun (WGS) entry which is preliminary data.</text>
</comment>
<evidence type="ECO:0000259" key="1">
    <source>
        <dbReference type="Pfam" id="PF16363"/>
    </source>
</evidence>
<reference evidence="2 3" key="1">
    <citation type="submission" date="2019-02" db="EMBL/GenBank/DDBJ databases">
        <title>Aquabacterium sp. strain KMB7.</title>
        <authorList>
            <person name="Chen W.-M."/>
        </authorList>
    </citation>
    <scope>NUCLEOTIDE SEQUENCE [LARGE SCALE GENOMIC DNA]</scope>
    <source>
        <strain evidence="2 3">KMB7</strain>
    </source>
</reference>
<dbReference type="Gene3D" id="3.90.25.10">
    <property type="entry name" value="UDP-galactose 4-epimerase, domain 1"/>
    <property type="match status" value="1"/>
</dbReference>
<dbReference type="GO" id="GO:0009225">
    <property type="term" value="P:nucleotide-sugar metabolic process"/>
    <property type="evidence" value="ECO:0007669"/>
    <property type="project" value="UniProtKB-ARBA"/>
</dbReference>
<dbReference type="AlphaFoldDB" id="A0A4Q9H4D3"/>
<protein>
    <submittedName>
        <fullName evidence="2">NAD-dependent epimerase/dehydratase family protein</fullName>
    </submittedName>
</protein>
<dbReference type="Gene3D" id="3.40.50.720">
    <property type="entry name" value="NAD(P)-binding Rossmann-like Domain"/>
    <property type="match status" value="1"/>
</dbReference>